<dbReference type="HOGENOM" id="CLU_3286155_0_0_4"/>
<organism evidence="1 2">
    <name type="scientific">Caballeronia insecticola</name>
    <dbReference type="NCBI Taxonomy" id="758793"/>
    <lineage>
        <taxon>Bacteria</taxon>
        <taxon>Pseudomonadati</taxon>
        <taxon>Pseudomonadota</taxon>
        <taxon>Betaproteobacteria</taxon>
        <taxon>Burkholderiales</taxon>
        <taxon>Burkholderiaceae</taxon>
        <taxon>Caballeronia</taxon>
    </lineage>
</organism>
<evidence type="ECO:0000313" key="2">
    <source>
        <dbReference type="Proteomes" id="UP000013966"/>
    </source>
</evidence>
<dbReference type="PATRIC" id="fig|758793.3.peg.2194"/>
<name>R4WSL4_9BURK</name>
<accession>R4WSL4</accession>
<proteinExistence type="predicted"/>
<sequence>MLCAFTALHTTMLITQGEIQCRFSRIALNSTLPFDAAHER</sequence>
<evidence type="ECO:0000313" key="1">
    <source>
        <dbReference type="EMBL" id="BAN23945.1"/>
    </source>
</evidence>
<dbReference type="AlphaFoldDB" id="R4WSL4"/>
<reference evidence="1 2" key="1">
    <citation type="journal article" date="2013" name="Genome Announc.">
        <title>Complete Genome Sequence of Burkholderia sp. Strain RPE64, Bacterial Symbiont of the Bean Bug Riptortus pedestris.</title>
        <authorList>
            <person name="Shibata T.F."/>
            <person name="Maeda T."/>
            <person name="Nikoh N."/>
            <person name="Yamaguchi K."/>
            <person name="Oshima K."/>
            <person name="Hattori M."/>
            <person name="Nishiyama T."/>
            <person name="Hasebe M."/>
            <person name="Fukatsu T."/>
            <person name="Kikuchi Y."/>
            <person name="Shigenobu S."/>
        </authorList>
    </citation>
    <scope>NUCLEOTIDE SEQUENCE [LARGE SCALE GENOMIC DNA]</scope>
</reference>
<gene>
    <name evidence="1" type="ORF">BRPE64_ACDS21910</name>
</gene>
<dbReference type="EMBL" id="AP013058">
    <property type="protein sequence ID" value="BAN23945.1"/>
    <property type="molecule type" value="Genomic_DNA"/>
</dbReference>
<dbReference type="Proteomes" id="UP000013966">
    <property type="component" value="Chromosome 1"/>
</dbReference>
<dbReference type="KEGG" id="buo:BRPE64_ACDS21910"/>
<reference evidence="1 2" key="2">
    <citation type="journal article" date="2018" name="Int. J. Syst. Evol. Microbiol.">
        <title>Burkholderia insecticola sp. nov., a gut symbiotic bacterium of the bean bug Riptortus pedestris.</title>
        <authorList>
            <person name="Takeshita K."/>
            <person name="Tamaki H."/>
            <person name="Ohbayashi T."/>
            <person name="Meng X.-Y."/>
            <person name="Sone T."/>
            <person name="Mitani Y."/>
            <person name="Peeters C."/>
            <person name="Kikuchi Y."/>
            <person name="Vandamme P."/>
        </authorList>
    </citation>
    <scope>NUCLEOTIDE SEQUENCE [LARGE SCALE GENOMIC DNA]</scope>
    <source>
        <strain evidence="1">RPE64</strain>
    </source>
</reference>
<keyword evidence="2" id="KW-1185">Reference proteome</keyword>
<protein>
    <submittedName>
        <fullName evidence="1">Uncharacterized protein</fullName>
    </submittedName>
</protein>